<dbReference type="Proteomes" id="UP001590951">
    <property type="component" value="Unassembled WGS sequence"/>
</dbReference>
<sequence>MRILILGGSGRTGELVIDEALKRGNTITALVRKPDSLKARADLTIVQGTPLEKADIEKAITATPHDLPSAIIITLNARRATDNPFSANISPTHDGQLQRQRRSRNESPQHHQNCHHVRLRRRLFLAQYAFPTPHDDKDVEYVASVGRPCGGG</sequence>
<feature type="domain" description="NAD(P)-binding" evidence="3">
    <location>
        <begin position="7"/>
        <end position="83"/>
    </location>
</feature>
<name>A0ABR4AL64_9LECA</name>
<evidence type="ECO:0000313" key="5">
    <source>
        <dbReference type="Proteomes" id="UP001590951"/>
    </source>
</evidence>
<dbReference type="PANTHER" id="PTHR43355">
    <property type="entry name" value="FLAVIN REDUCTASE (NADPH)"/>
    <property type="match status" value="1"/>
</dbReference>
<feature type="region of interest" description="Disordered" evidence="2">
    <location>
        <begin position="83"/>
        <end position="115"/>
    </location>
</feature>
<evidence type="ECO:0000313" key="4">
    <source>
        <dbReference type="EMBL" id="KAL2045945.1"/>
    </source>
</evidence>
<dbReference type="InterPro" id="IPR051606">
    <property type="entry name" value="Polyketide_Oxido-like"/>
</dbReference>
<comment type="similarity">
    <text evidence="1">Belongs to the avfA family.</text>
</comment>
<evidence type="ECO:0000256" key="2">
    <source>
        <dbReference type="SAM" id="MobiDB-lite"/>
    </source>
</evidence>
<dbReference type="SUPFAM" id="SSF51735">
    <property type="entry name" value="NAD(P)-binding Rossmann-fold domains"/>
    <property type="match status" value="1"/>
</dbReference>
<comment type="caution">
    <text evidence="4">The sequence shown here is derived from an EMBL/GenBank/DDBJ whole genome shotgun (WGS) entry which is preliminary data.</text>
</comment>
<dbReference type="Pfam" id="PF13460">
    <property type="entry name" value="NAD_binding_10"/>
    <property type="match status" value="1"/>
</dbReference>
<evidence type="ECO:0000259" key="3">
    <source>
        <dbReference type="Pfam" id="PF13460"/>
    </source>
</evidence>
<dbReference type="InterPro" id="IPR036291">
    <property type="entry name" value="NAD(P)-bd_dom_sf"/>
</dbReference>
<dbReference type="Gene3D" id="3.40.50.720">
    <property type="entry name" value="NAD(P)-binding Rossmann-like Domain"/>
    <property type="match status" value="1"/>
</dbReference>
<feature type="compositionally biased region" description="Polar residues" evidence="2">
    <location>
        <begin position="83"/>
        <end position="98"/>
    </location>
</feature>
<gene>
    <name evidence="4" type="ORF">ABVK25_011897</name>
</gene>
<dbReference type="InterPro" id="IPR016040">
    <property type="entry name" value="NAD(P)-bd_dom"/>
</dbReference>
<reference evidence="4 5" key="1">
    <citation type="submission" date="2024-09" db="EMBL/GenBank/DDBJ databases">
        <title>Rethinking Asexuality: The Enigmatic Case of Functional Sexual Genes in Lepraria (Stereocaulaceae).</title>
        <authorList>
            <person name="Doellman M."/>
            <person name="Sun Y."/>
            <person name="Barcenas-Pena A."/>
            <person name="Lumbsch H.T."/>
            <person name="Grewe F."/>
        </authorList>
    </citation>
    <scope>NUCLEOTIDE SEQUENCE [LARGE SCALE GENOMIC DNA]</scope>
    <source>
        <strain evidence="4 5">Grewe 0041</strain>
    </source>
</reference>
<dbReference type="EMBL" id="JBHFEH010000127">
    <property type="protein sequence ID" value="KAL2045945.1"/>
    <property type="molecule type" value="Genomic_DNA"/>
</dbReference>
<keyword evidence="5" id="KW-1185">Reference proteome</keyword>
<accession>A0ABR4AL64</accession>
<evidence type="ECO:0000256" key="1">
    <source>
        <dbReference type="ARBA" id="ARBA00038376"/>
    </source>
</evidence>
<protein>
    <recommendedName>
        <fullName evidence="3">NAD(P)-binding domain-containing protein</fullName>
    </recommendedName>
</protein>
<proteinExistence type="inferred from homology"/>
<organism evidence="4 5">
    <name type="scientific">Lepraria finkii</name>
    <dbReference type="NCBI Taxonomy" id="1340010"/>
    <lineage>
        <taxon>Eukaryota</taxon>
        <taxon>Fungi</taxon>
        <taxon>Dikarya</taxon>
        <taxon>Ascomycota</taxon>
        <taxon>Pezizomycotina</taxon>
        <taxon>Lecanoromycetes</taxon>
        <taxon>OSLEUM clade</taxon>
        <taxon>Lecanoromycetidae</taxon>
        <taxon>Lecanorales</taxon>
        <taxon>Lecanorineae</taxon>
        <taxon>Stereocaulaceae</taxon>
        <taxon>Lepraria</taxon>
    </lineage>
</organism>
<dbReference type="PANTHER" id="PTHR43355:SF2">
    <property type="entry name" value="FLAVIN REDUCTASE (NADPH)"/>
    <property type="match status" value="1"/>
</dbReference>